<evidence type="ECO:0000256" key="2">
    <source>
        <dbReference type="ARBA" id="ARBA00007090"/>
    </source>
</evidence>
<comment type="similarity">
    <text evidence="3">In the N-terminal section; belongs to the glycosyltransferase 51 family.</text>
</comment>
<dbReference type="RefSeq" id="WP_109811429.1">
    <property type="nucleotide sequence ID" value="NZ_QGKU01000032.1"/>
</dbReference>
<feature type="compositionally biased region" description="Basic residues" evidence="12">
    <location>
        <begin position="40"/>
        <end position="54"/>
    </location>
</feature>
<comment type="caution">
    <text evidence="16">The sequence shown here is derived from an EMBL/GenBank/DDBJ whole genome shotgun (WGS) entry which is preliminary data.</text>
</comment>
<dbReference type="InterPro" id="IPR001460">
    <property type="entry name" value="PCN-bd_Tpept"/>
</dbReference>
<dbReference type="InterPro" id="IPR036950">
    <property type="entry name" value="PBP_transglycosylase"/>
</dbReference>
<evidence type="ECO:0000256" key="10">
    <source>
        <dbReference type="ARBA" id="ARBA00044770"/>
    </source>
</evidence>
<feature type="compositionally biased region" description="Basic residues" evidence="12">
    <location>
        <begin position="1"/>
        <end position="10"/>
    </location>
</feature>
<keyword evidence="13" id="KW-0812">Transmembrane</keyword>
<evidence type="ECO:0000256" key="13">
    <source>
        <dbReference type="SAM" id="Phobius"/>
    </source>
</evidence>
<dbReference type="Gene3D" id="1.10.3810.10">
    <property type="entry name" value="Biosynthetic peptidoglycan transglycosylase-like"/>
    <property type="match status" value="1"/>
</dbReference>
<reference evidence="16 17" key="1">
    <citation type="submission" date="2018-05" db="EMBL/GenBank/DDBJ databases">
        <title>Rhodobacteraceae gen. nov., sp. nov. isolated from sea water.</title>
        <authorList>
            <person name="Ren Y."/>
        </authorList>
    </citation>
    <scope>NUCLEOTIDE SEQUENCE [LARGE SCALE GENOMIC DNA]</scope>
    <source>
        <strain evidence="16 17">TG-679</strain>
    </source>
</reference>
<evidence type="ECO:0000256" key="4">
    <source>
        <dbReference type="ARBA" id="ARBA00022645"/>
    </source>
</evidence>
<dbReference type="GO" id="GO:0008658">
    <property type="term" value="F:penicillin binding"/>
    <property type="evidence" value="ECO:0007669"/>
    <property type="project" value="InterPro"/>
</dbReference>
<dbReference type="EC" id="2.4.99.28" evidence="10"/>
<evidence type="ECO:0000256" key="11">
    <source>
        <dbReference type="ARBA" id="ARBA00049902"/>
    </source>
</evidence>
<dbReference type="GO" id="GO:0006508">
    <property type="term" value="P:proteolysis"/>
    <property type="evidence" value="ECO:0007669"/>
    <property type="project" value="UniProtKB-KW"/>
</dbReference>
<proteinExistence type="inferred from homology"/>
<evidence type="ECO:0000256" key="3">
    <source>
        <dbReference type="ARBA" id="ARBA00007739"/>
    </source>
</evidence>
<dbReference type="Pfam" id="PF00905">
    <property type="entry name" value="Transpeptidase"/>
    <property type="match status" value="1"/>
</dbReference>
<evidence type="ECO:0000256" key="8">
    <source>
        <dbReference type="ARBA" id="ARBA00022801"/>
    </source>
</evidence>
<dbReference type="InterPro" id="IPR012338">
    <property type="entry name" value="Beta-lactam/transpept-like"/>
</dbReference>
<keyword evidence="6" id="KW-0328">Glycosyltransferase</keyword>
<evidence type="ECO:0000259" key="14">
    <source>
        <dbReference type="Pfam" id="PF00905"/>
    </source>
</evidence>
<feature type="domain" description="Glycosyl transferase family 51" evidence="15">
    <location>
        <begin position="135"/>
        <end position="318"/>
    </location>
</feature>
<dbReference type="AlphaFoldDB" id="A0A2V2LBJ0"/>
<evidence type="ECO:0000313" key="16">
    <source>
        <dbReference type="EMBL" id="PWR02768.1"/>
    </source>
</evidence>
<keyword evidence="7 16" id="KW-0808">Transferase</keyword>
<dbReference type="NCBIfam" id="TIGR02074">
    <property type="entry name" value="PBP_1a_fam"/>
    <property type="match status" value="1"/>
</dbReference>
<dbReference type="EMBL" id="QGKU01000032">
    <property type="protein sequence ID" value="PWR02768.1"/>
    <property type="molecule type" value="Genomic_DNA"/>
</dbReference>
<feature type="domain" description="Penicillin-binding protein transpeptidase" evidence="14">
    <location>
        <begin position="406"/>
        <end position="643"/>
    </location>
</feature>
<dbReference type="PANTHER" id="PTHR32282:SF33">
    <property type="entry name" value="PEPTIDOGLYCAN GLYCOSYLTRANSFERASE"/>
    <property type="match status" value="1"/>
</dbReference>
<dbReference type="UniPathway" id="UPA00219"/>
<gene>
    <name evidence="16" type="ORF">DKT77_09300</name>
</gene>
<evidence type="ECO:0000256" key="1">
    <source>
        <dbReference type="ARBA" id="ARBA00004752"/>
    </source>
</evidence>
<dbReference type="Gene3D" id="3.40.710.10">
    <property type="entry name" value="DD-peptidase/beta-lactamase superfamily"/>
    <property type="match status" value="1"/>
</dbReference>
<evidence type="ECO:0000256" key="5">
    <source>
        <dbReference type="ARBA" id="ARBA00022670"/>
    </source>
</evidence>
<evidence type="ECO:0000256" key="12">
    <source>
        <dbReference type="SAM" id="MobiDB-lite"/>
    </source>
</evidence>
<evidence type="ECO:0000256" key="9">
    <source>
        <dbReference type="ARBA" id="ARBA00023268"/>
    </source>
</evidence>
<dbReference type="Proteomes" id="UP000245680">
    <property type="component" value="Unassembled WGS sequence"/>
</dbReference>
<dbReference type="InterPro" id="IPR050396">
    <property type="entry name" value="Glycosyltr_51/Transpeptidase"/>
</dbReference>
<dbReference type="GO" id="GO:0004180">
    <property type="term" value="F:carboxypeptidase activity"/>
    <property type="evidence" value="ECO:0007669"/>
    <property type="project" value="UniProtKB-KW"/>
</dbReference>
<dbReference type="SUPFAM" id="SSF53955">
    <property type="entry name" value="Lysozyme-like"/>
    <property type="match status" value="1"/>
</dbReference>
<comment type="similarity">
    <text evidence="2">In the C-terminal section; belongs to the transpeptidase family.</text>
</comment>
<protein>
    <recommendedName>
        <fullName evidence="10">peptidoglycan glycosyltransferase</fullName>
        <ecNumber evidence="10">2.4.99.28</ecNumber>
    </recommendedName>
</protein>
<accession>A0A2V2LBJ0</accession>
<keyword evidence="13" id="KW-1133">Transmembrane helix</keyword>
<feature type="region of interest" description="Disordered" evidence="12">
    <location>
        <begin position="1"/>
        <end position="58"/>
    </location>
</feature>
<dbReference type="GO" id="GO:0008955">
    <property type="term" value="F:peptidoglycan glycosyltransferase activity"/>
    <property type="evidence" value="ECO:0007669"/>
    <property type="project" value="UniProtKB-EC"/>
</dbReference>
<evidence type="ECO:0000313" key="17">
    <source>
        <dbReference type="Proteomes" id="UP000245680"/>
    </source>
</evidence>
<feature type="transmembrane region" description="Helical" evidence="13">
    <location>
        <begin position="74"/>
        <end position="98"/>
    </location>
</feature>
<evidence type="ECO:0000259" key="15">
    <source>
        <dbReference type="Pfam" id="PF00912"/>
    </source>
</evidence>
<dbReference type="SUPFAM" id="SSF56601">
    <property type="entry name" value="beta-lactamase/transpeptidase-like"/>
    <property type="match status" value="1"/>
</dbReference>
<keyword evidence="13" id="KW-0472">Membrane</keyword>
<comment type="catalytic activity">
    <reaction evidence="11">
        <text>[GlcNAc-(1-&gt;4)-Mur2Ac(oyl-L-Ala-gamma-D-Glu-L-Lys-D-Ala-D-Ala)](n)-di-trans,octa-cis-undecaprenyl diphosphate + beta-D-GlcNAc-(1-&gt;4)-Mur2Ac(oyl-L-Ala-gamma-D-Glu-L-Lys-D-Ala-D-Ala)-di-trans,octa-cis-undecaprenyl diphosphate = [GlcNAc-(1-&gt;4)-Mur2Ac(oyl-L-Ala-gamma-D-Glu-L-Lys-D-Ala-D-Ala)](n+1)-di-trans,octa-cis-undecaprenyl diphosphate + di-trans,octa-cis-undecaprenyl diphosphate + H(+)</text>
        <dbReference type="Rhea" id="RHEA:23708"/>
        <dbReference type="Rhea" id="RHEA-COMP:9602"/>
        <dbReference type="Rhea" id="RHEA-COMP:9603"/>
        <dbReference type="ChEBI" id="CHEBI:15378"/>
        <dbReference type="ChEBI" id="CHEBI:58405"/>
        <dbReference type="ChEBI" id="CHEBI:60033"/>
        <dbReference type="ChEBI" id="CHEBI:78435"/>
        <dbReference type="EC" id="2.4.99.28"/>
    </reaction>
</comment>
<keyword evidence="17" id="KW-1185">Reference proteome</keyword>
<keyword evidence="4" id="KW-0121">Carboxypeptidase</keyword>
<dbReference type="InterPro" id="IPR001264">
    <property type="entry name" value="Glyco_trans_51"/>
</dbReference>
<evidence type="ECO:0000256" key="6">
    <source>
        <dbReference type="ARBA" id="ARBA00022676"/>
    </source>
</evidence>
<dbReference type="GO" id="GO:0009252">
    <property type="term" value="P:peptidoglycan biosynthetic process"/>
    <property type="evidence" value="ECO:0007669"/>
    <property type="project" value="UniProtKB-UniPathway"/>
</dbReference>
<dbReference type="Pfam" id="PF00912">
    <property type="entry name" value="Transgly"/>
    <property type="match status" value="1"/>
</dbReference>
<keyword evidence="9" id="KW-0511">Multifunctional enzyme</keyword>
<keyword evidence="8" id="KW-0378">Hydrolase</keyword>
<dbReference type="PANTHER" id="PTHR32282">
    <property type="entry name" value="BINDING PROTEIN TRANSPEPTIDASE, PUTATIVE-RELATED"/>
    <property type="match status" value="1"/>
</dbReference>
<dbReference type="InterPro" id="IPR023346">
    <property type="entry name" value="Lysozyme-like_dom_sf"/>
</dbReference>
<dbReference type="OrthoDB" id="9766909at2"/>
<name>A0A2V2LBJ0_9RHOB</name>
<organism evidence="16 17">
    <name type="scientific">Meridianimarinicoccus roseus</name>
    <dbReference type="NCBI Taxonomy" id="2072018"/>
    <lineage>
        <taxon>Bacteria</taxon>
        <taxon>Pseudomonadati</taxon>
        <taxon>Pseudomonadota</taxon>
        <taxon>Alphaproteobacteria</taxon>
        <taxon>Rhodobacterales</taxon>
        <taxon>Paracoccaceae</taxon>
        <taxon>Meridianimarinicoccus</taxon>
    </lineage>
</organism>
<evidence type="ECO:0000256" key="7">
    <source>
        <dbReference type="ARBA" id="ARBA00022679"/>
    </source>
</evidence>
<keyword evidence="5" id="KW-0645">Protease</keyword>
<dbReference type="GO" id="GO:0030288">
    <property type="term" value="C:outer membrane-bounded periplasmic space"/>
    <property type="evidence" value="ECO:0007669"/>
    <property type="project" value="TreeGrafter"/>
</dbReference>
<sequence length="744" mass="79007">MSRTGKRKSPLRADRRYPASPAPRKTTTAGKTGNPPPRKSAARKPRKPAARRARGGGGGPLGPVRALLRWIVRLVWAIGWRVGAVLGVVVAGAVAMVYNTLPDSTELIDGRARGSVTLMDRGGEVFAWRGDQFGGMITADTVSPHLKHAIIATEDRRFYRHFGVSPRGVASAIRINLSEGRGALEGHGGSTITQQTAKLLCLGRPYVPSEWKNEAAYEADCRRGSLTRKIREAIYALALEARYSKDEILTIYMNRAYLGAGARGFQAASQRYFGKSAAEVDPAEAAMLAGLLVAPTRFAPTSNLERSRERANLIVGLMEEQDYLTPAEADRARTYPAALSEAAEARAGGYFADWVMESAPSFLASETTEDVLIRTTFDARLQRAAEDAMRTVFEEKVREGSKAQAAIVVMSADGAVRAMVGGRKTRVSGQFNRATQALRQTGSAFKPFIYAAALDLGYSPDSIVVDEPLTLNVPGSGPWSPKNYSRDFAGRVTLTEALADSLNIPAVKVSEAVGRDAVIAVAQGFGISTDIDNVPAMALGTSETTLLQMTAAYAGILNGGSSVTPYGLTELRLLGDDAPLLGQDGGIGERVVSGGAARQLVWMMHRVIEDGTGRRAKLGDRPAAAKTGTTSAARDAWFVGFTGDYVAGVWMGYDDNTPLSGTTGGGLPADIWRETMLRVHDGLPITPLPMDPPKGGGALVADGAQSGGQGPSVAPLDDFGAAGDRVVRETERAITNVLKNLFGG</sequence>
<comment type="pathway">
    <text evidence="1">Cell wall biogenesis; peptidoglycan biosynthesis.</text>
</comment>